<dbReference type="OrthoDB" id="10431115at2759"/>
<proteinExistence type="predicted"/>
<feature type="compositionally biased region" description="Polar residues" evidence="1">
    <location>
        <begin position="211"/>
        <end position="223"/>
    </location>
</feature>
<organism evidence="2 3">
    <name type="scientific">Armillaria gallica</name>
    <name type="common">Bulbous honey fungus</name>
    <name type="synonym">Armillaria bulbosa</name>
    <dbReference type="NCBI Taxonomy" id="47427"/>
    <lineage>
        <taxon>Eukaryota</taxon>
        <taxon>Fungi</taxon>
        <taxon>Dikarya</taxon>
        <taxon>Basidiomycota</taxon>
        <taxon>Agaricomycotina</taxon>
        <taxon>Agaricomycetes</taxon>
        <taxon>Agaricomycetidae</taxon>
        <taxon>Agaricales</taxon>
        <taxon>Marasmiineae</taxon>
        <taxon>Physalacriaceae</taxon>
        <taxon>Armillaria</taxon>
    </lineage>
</organism>
<dbReference type="InParanoid" id="A0A2H3CSG8"/>
<dbReference type="EMBL" id="KZ293687">
    <property type="protein sequence ID" value="PBK85991.1"/>
    <property type="molecule type" value="Genomic_DNA"/>
</dbReference>
<dbReference type="AlphaFoldDB" id="A0A2H3CSG8"/>
<sequence>MGQMPGVPVRMVATWLNKLAKEKSGNTVFIVPLCRLQDSCYSAGITRADDGGQGDDDDWLVPGISCMVIAAKCNINMEFASRNAFGFGGVVLANCVRTAEQLAILIQPPEYLARVRKRWQRVTGTRRRRTGGYTATSKSVGRQCPTPRPVQTVTDCRTPTPPFFLAFTVVLHEKSDQHESVVTLFYAMRCSGSADDSPPPFTPDTFSMTSHGSSANISSAFDH</sequence>
<reference evidence="3" key="1">
    <citation type="journal article" date="2017" name="Nat. Ecol. Evol.">
        <title>Genome expansion and lineage-specific genetic innovations in the forest pathogenic fungi Armillaria.</title>
        <authorList>
            <person name="Sipos G."/>
            <person name="Prasanna A.N."/>
            <person name="Walter M.C."/>
            <person name="O'Connor E."/>
            <person name="Balint B."/>
            <person name="Krizsan K."/>
            <person name="Kiss B."/>
            <person name="Hess J."/>
            <person name="Varga T."/>
            <person name="Slot J."/>
            <person name="Riley R."/>
            <person name="Boka B."/>
            <person name="Rigling D."/>
            <person name="Barry K."/>
            <person name="Lee J."/>
            <person name="Mihaltcheva S."/>
            <person name="LaButti K."/>
            <person name="Lipzen A."/>
            <person name="Waldron R."/>
            <person name="Moloney N.M."/>
            <person name="Sperisen C."/>
            <person name="Kredics L."/>
            <person name="Vagvoelgyi C."/>
            <person name="Patrignani A."/>
            <person name="Fitzpatrick D."/>
            <person name="Nagy I."/>
            <person name="Doyle S."/>
            <person name="Anderson J.B."/>
            <person name="Grigoriev I.V."/>
            <person name="Gueldener U."/>
            <person name="Muensterkoetter M."/>
            <person name="Nagy L.G."/>
        </authorList>
    </citation>
    <scope>NUCLEOTIDE SEQUENCE [LARGE SCALE GENOMIC DNA]</scope>
    <source>
        <strain evidence="3">Ar21-2</strain>
    </source>
</reference>
<keyword evidence="3" id="KW-1185">Reference proteome</keyword>
<evidence type="ECO:0000313" key="3">
    <source>
        <dbReference type="Proteomes" id="UP000217790"/>
    </source>
</evidence>
<feature type="region of interest" description="Disordered" evidence="1">
    <location>
        <begin position="196"/>
        <end position="223"/>
    </location>
</feature>
<feature type="region of interest" description="Disordered" evidence="1">
    <location>
        <begin position="125"/>
        <end position="152"/>
    </location>
</feature>
<gene>
    <name evidence="2" type="ORF">ARMGADRAFT_1035966</name>
</gene>
<dbReference type="Proteomes" id="UP000217790">
    <property type="component" value="Unassembled WGS sequence"/>
</dbReference>
<protein>
    <submittedName>
        <fullName evidence="2">Uncharacterized protein</fullName>
    </submittedName>
</protein>
<accession>A0A2H3CSG8</accession>
<evidence type="ECO:0000256" key="1">
    <source>
        <dbReference type="SAM" id="MobiDB-lite"/>
    </source>
</evidence>
<name>A0A2H3CSG8_ARMGA</name>
<evidence type="ECO:0000313" key="2">
    <source>
        <dbReference type="EMBL" id="PBK85991.1"/>
    </source>
</evidence>